<evidence type="ECO:0000256" key="7">
    <source>
        <dbReference type="SAM" id="MobiDB-lite"/>
    </source>
</evidence>
<dbReference type="SUPFAM" id="SSF51735">
    <property type="entry name" value="NAD(P)-binding Rossmann-fold domains"/>
    <property type="match status" value="1"/>
</dbReference>
<name>A1ZV68_MICM2</name>
<evidence type="ECO:0000256" key="6">
    <source>
        <dbReference type="ARBA" id="ARBA00047561"/>
    </source>
</evidence>
<keyword evidence="4" id="KW-0520">NAD</keyword>
<dbReference type="EMBL" id="AAWS01000044">
    <property type="protein sequence ID" value="EAY25724.1"/>
    <property type="molecule type" value="Genomic_DNA"/>
</dbReference>
<comment type="catalytic activity">
    <reaction evidence="6">
        <text>precorrin-2 + NAD(+) = sirohydrochlorin + NADH + 2 H(+)</text>
        <dbReference type="Rhea" id="RHEA:15613"/>
        <dbReference type="ChEBI" id="CHEBI:15378"/>
        <dbReference type="ChEBI" id="CHEBI:57540"/>
        <dbReference type="ChEBI" id="CHEBI:57945"/>
        <dbReference type="ChEBI" id="CHEBI:58351"/>
        <dbReference type="ChEBI" id="CHEBI:58827"/>
        <dbReference type="EC" id="1.3.1.76"/>
    </reaction>
</comment>
<dbReference type="GO" id="GO:0019354">
    <property type="term" value="P:siroheme biosynthetic process"/>
    <property type="evidence" value="ECO:0007669"/>
    <property type="project" value="UniProtKB-UniPathway"/>
</dbReference>
<dbReference type="InterPro" id="IPR028161">
    <property type="entry name" value="Met8-like"/>
</dbReference>
<organism evidence="9 10">
    <name type="scientific">Microscilla marina ATCC 23134</name>
    <dbReference type="NCBI Taxonomy" id="313606"/>
    <lineage>
        <taxon>Bacteria</taxon>
        <taxon>Pseudomonadati</taxon>
        <taxon>Bacteroidota</taxon>
        <taxon>Cytophagia</taxon>
        <taxon>Cytophagales</taxon>
        <taxon>Microscillaceae</taxon>
        <taxon>Microscilla</taxon>
    </lineage>
</organism>
<evidence type="ECO:0000256" key="1">
    <source>
        <dbReference type="ARBA" id="ARBA00005010"/>
    </source>
</evidence>
<evidence type="ECO:0000256" key="2">
    <source>
        <dbReference type="ARBA" id="ARBA00012400"/>
    </source>
</evidence>
<dbReference type="PANTHER" id="PTHR35330">
    <property type="entry name" value="SIROHEME BIOSYNTHESIS PROTEIN MET8"/>
    <property type="match status" value="1"/>
</dbReference>
<feature type="domain" description="Siroheme synthase central" evidence="8">
    <location>
        <begin position="134"/>
        <end position="156"/>
    </location>
</feature>
<evidence type="ECO:0000313" key="10">
    <source>
        <dbReference type="Proteomes" id="UP000004095"/>
    </source>
</evidence>
<comment type="pathway">
    <text evidence="1">Porphyrin-containing compound metabolism; siroheme biosynthesis; sirohydrochlorin from precorrin-2: step 1/1.</text>
</comment>
<dbReference type="Pfam" id="PF14824">
    <property type="entry name" value="Sirohm_synth_M"/>
    <property type="match status" value="1"/>
</dbReference>
<dbReference type="eggNOG" id="COG1648">
    <property type="taxonomic scope" value="Bacteria"/>
</dbReference>
<feature type="region of interest" description="Disordered" evidence="7">
    <location>
        <begin position="202"/>
        <end position="222"/>
    </location>
</feature>
<accession>A1ZV68</accession>
<dbReference type="EC" id="1.3.1.76" evidence="2"/>
<dbReference type="GO" id="GO:0043115">
    <property type="term" value="F:precorrin-2 dehydrogenase activity"/>
    <property type="evidence" value="ECO:0007669"/>
    <property type="project" value="UniProtKB-EC"/>
</dbReference>
<dbReference type="AlphaFoldDB" id="A1ZV68"/>
<dbReference type="InterPro" id="IPR006367">
    <property type="entry name" value="Sirohaem_synthase_N"/>
</dbReference>
<evidence type="ECO:0000259" key="8">
    <source>
        <dbReference type="Pfam" id="PF14824"/>
    </source>
</evidence>
<dbReference type="OrthoDB" id="45564at2"/>
<keyword evidence="3" id="KW-0560">Oxidoreductase</keyword>
<reference evidence="9 10" key="1">
    <citation type="submission" date="2007-01" db="EMBL/GenBank/DDBJ databases">
        <authorList>
            <person name="Haygood M."/>
            <person name="Podell S."/>
            <person name="Anderson C."/>
            <person name="Hopkinson B."/>
            <person name="Roe K."/>
            <person name="Barbeau K."/>
            <person name="Gaasterland T."/>
            <person name="Ferriera S."/>
            <person name="Johnson J."/>
            <person name="Kravitz S."/>
            <person name="Beeson K."/>
            <person name="Sutton G."/>
            <person name="Rogers Y.-H."/>
            <person name="Friedman R."/>
            <person name="Frazier M."/>
            <person name="Venter J.C."/>
        </authorList>
    </citation>
    <scope>NUCLEOTIDE SEQUENCE [LARGE SCALE GENOMIC DNA]</scope>
    <source>
        <strain evidence="9 10">ATCC 23134</strain>
    </source>
</reference>
<dbReference type="UniPathway" id="UPA00262">
    <property type="reaction ID" value="UER00222"/>
</dbReference>
<dbReference type="Gene3D" id="3.30.160.110">
    <property type="entry name" value="Siroheme synthase, domain 2"/>
    <property type="match status" value="1"/>
</dbReference>
<feature type="compositionally biased region" description="Basic and acidic residues" evidence="7">
    <location>
        <begin position="208"/>
        <end position="222"/>
    </location>
</feature>
<comment type="caution">
    <text evidence="9">The sequence shown here is derived from an EMBL/GenBank/DDBJ whole genome shotgun (WGS) entry which is preliminary data.</text>
</comment>
<evidence type="ECO:0000313" key="9">
    <source>
        <dbReference type="EMBL" id="EAY25724.1"/>
    </source>
</evidence>
<evidence type="ECO:0000256" key="4">
    <source>
        <dbReference type="ARBA" id="ARBA00023027"/>
    </source>
</evidence>
<dbReference type="RefSeq" id="WP_002702265.1">
    <property type="nucleotide sequence ID" value="NZ_AAWS01000044.1"/>
</dbReference>
<dbReference type="InterPro" id="IPR028281">
    <property type="entry name" value="Sirohaem_synthase_central"/>
</dbReference>
<evidence type="ECO:0000256" key="3">
    <source>
        <dbReference type="ARBA" id="ARBA00023002"/>
    </source>
</evidence>
<dbReference type="NCBIfam" id="TIGR01470">
    <property type="entry name" value="cysG_Nterm"/>
    <property type="match status" value="1"/>
</dbReference>
<proteinExistence type="predicted"/>
<evidence type="ECO:0000256" key="5">
    <source>
        <dbReference type="ARBA" id="ARBA00023244"/>
    </source>
</evidence>
<dbReference type="Proteomes" id="UP000004095">
    <property type="component" value="Unassembled WGS sequence"/>
</dbReference>
<protein>
    <recommendedName>
        <fullName evidence="2">precorrin-2 dehydrogenase</fullName>
        <ecNumber evidence="2">1.3.1.76</ecNumber>
    </recommendedName>
</protein>
<sequence>MATNTLTENTGNNLFPIFLKLHQLDILLVGAGNVGLEKLSALLKNSPEANVTVVADMVLPETRALIGQHPTVSLLERQYETHDLKDRDLVICATDNQPLHQSIRQQARGQKTIINVADTPDLCDFYLGSVVKKGDLKIAISTNGKSPTLAKRMRQYFEATLPDNIQNLLNNLHQFRNRLKGDFQHKLETLNALTENMVANEANTSTEGKQKQQKQAEKSHNA</sequence>
<gene>
    <name evidence="9" type="ORF">M23134_04898</name>
</gene>
<dbReference type="PANTHER" id="PTHR35330:SF1">
    <property type="entry name" value="SIROHEME BIOSYNTHESIS PROTEIN MET8"/>
    <property type="match status" value="1"/>
</dbReference>
<dbReference type="InterPro" id="IPR036291">
    <property type="entry name" value="NAD(P)-bd_dom_sf"/>
</dbReference>
<keyword evidence="10" id="KW-1185">Reference proteome</keyword>
<dbReference type="Pfam" id="PF13241">
    <property type="entry name" value="NAD_binding_7"/>
    <property type="match status" value="1"/>
</dbReference>
<keyword evidence="5" id="KW-0627">Porphyrin biosynthesis</keyword>
<dbReference type="GO" id="GO:0004325">
    <property type="term" value="F:ferrochelatase activity"/>
    <property type="evidence" value="ECO:0007669"/>
    <property type="project" value="InterPro"/>
</dbReference>
<dbReference type="SUPFAM" id="SSF75615">
    <property type="entry name" value="Siroheme synthase middle domains-like"/>
    <property type="match status" value="1"/>
</dbReference>
<dbReference type="Gene3D" id="3.40.50.720">
    <property type="entry name" value="NAD(P)-binding Rossmann-like Domain"/>
    <property type="match status" value="1"/>
</dbReference>